<accession>A0A212L4L5</accession>
<name>A0A212L4L5_9HYPH</name>
<organism evidence="1">
    <name type="scientific">uncultured Pleomorphomonas sp</name>
    <dbReference type="NCBI Taxonomy" id="442121"/>
    <lineage>
        <taxon>Bacteria</taxon>
        <taxon>Pseudomonadati</taxon>
        <taxon>Pseudomonadota</taxon>
        <taxon>Alphaproteobacteria</taxon>
        <taxon>Hyphomicrobiales</taxon>
        <taxon>Pleomorphomonadaceae</taxon>
        <taxon>Pleomorphomonas</taxon>
        <taxon>environmental samples</taxon>
    </lineage>
</organism>
<gene>
    <name evidence="1" type="ORF">KL86PLE_100537</name>
</gene>
<proteinExistence type="predicted"/>
<protein>
    <submittedName>
        <fullName evidence="1">Uncharacterized protein</fullName>
    </submittedName>
</protein>
<sequence>MGARRFGAFQALLSAPERRPVKAAGRMAASRDGDGSFAASSQAGRFTLYVFLPEQSGYGDKRTA</sequence>
<reference evidence="1" key="1">
    <citation type="submission" date="2016-08" db="EMBL/GenBank/DDBJ databases">
        <authorList>
            <person name="Seilhamer J.J."/>
        </authorList>
    </citation>
    <scope>NUCLEOTIDE SEQUENCE</scope>
    <source>
        <strain evidence="1">86</strain>
    </source>
</reference>
<dbReference type="EMBL" id="FMJD01000002">
    <property type="protein sequence ID" value="SCM72289.1"/>
    <property type="molecule type" value="Genomic_DNA"/>
</dbReference>
<evidence type="ECO:0000313" key="1">
    <source>
        <dbReference type="EMBL" id="SCM72289.1"/>
    </source>
</evidence>
<dbReference type="AlphaFoldDB" id="A0A212L4L5"/>